<dbReference type="Pfam" id="PF00722">
    <property type="entry name" value="Glyco_hydro_16"/>
    <property type="match status" value="1"/>
</dbReference>
<dbReference type="GO" id="GO:0005975">
    <property type="term" value="P:carbohydrate metabolic process"/>
    <property type="evidence" value="ECO:0007669"/>
    <property type="project" value="InterPro"/>
</dbReference>
<dbReference type="EMBL" id="JARPUR010000004">
    <property type="protein sequence ID" value="KAK4876693.1"/>
    <property type="molecule type" value="Genomic_DNA"/>
</dbReference>
<dbReference type="AlphaFoldDB" id="A0AAN7QFY7"/>
<dbReference type="Gene3D" id="2.60.120.200">
    <property type="match status" value="1"/>
</dbReference>
<feature type="chain" id="PRO_5042962848" description="GH16 domain-containing protein" evidence="1">
    <location>
        <begin position="22"/>
        <end position="400"/>
    </location>
</feature>
<sequence length="400" mass="45471">MSWLLSVLCFLFLSTVHHINGVDGLKTFFTTTAETTYATSSTSRAPTRITEEMHNSSMARTTPKTPSHNLCQVSFTKVNGKYSCKGKLIFQEMFINISTQWKRENKFAGDPDFEFVIYSNNKTNVFAKHSMLYINPTLTEERYGVGYVNNPRGIDFGNTCTGFPETLECVQKPRAWQVLPSVISAQISTKNSFSFLYGVIEVKAKFPAGDWLYPEISLVPKSEVYGPGLESGRIRIGFSPGNKDLGNHLWGGCTLGYTDAARKYAMRQTTSEQPWHEDFHTYKVQWKVDSIILFVDNEVYGTIYPPPDGFASEALLEIDPFTTERWMQGTQLAPFDQEMYIVIGVGAGGQMFFEDTEVSKPWANNDPKAQLRFYKKSKEWFPTWENDSQLIVDYVKVWAV</sequence>
<reference evidence="4" key="1">
    <citation type="submission" date="2023-01" db="EMBL/GenBank/DDBJ databases">
        <title>Key to firefly adult light organ development and bioluminescence: homeobox transcription factors regulate luciferase expression and transportation to peroxisome.</title>
        <authorList>
            <person name="Fu X."/>
        </authorList>
    </citation>
    <scope>NUCLEOTIDE SEQUENCE [LARGE SCALE GENOMIC DNA]</scope>
</reference>
<accession>A0AAN7QFY7</accession>
<feature type="signal peptide" evidence="1">
    <location>
        <begin position="1"/>
        <end position="21"/>
    </location>
</feature>
<keyword evidence="1" id="KW-0732">Signal</keyword>
<dbReference type="PANTHER" id="PTHR10963">
    <property type="entry name" value="GLYCOSYL HYDROLASE-RELATED"/>
    <property type="match status" value="1"/>
</dbReference>
<dbReference type="PANTHER" id="PTHR10963:SF60">
    <property type="entry name" value="GRAM-NEGATIVE BACTERIA-BINDING PROTEIN 1-RELATED"/>
    <property type="match status" value="1"/>
</dbReference>
<dbReference type="InterPro" id="IPR050546">
    <property type="entry name" value="Glycosyl_Hydrlase_16"/>
</dbReference>
<dbReference type="Proteomes" id="UP001353858">
    <property type="component" value="Unassembled WGS sequence"/>
</dbReference>
<comment type="caution">
    <text evidence="3">The sequence shown here is derived from an EMBL/GenBank/DDBJ whole genome shotgun (WGS) entry which is preliminary data.</text>
</comment>
<protein>
    <recommendedName>
        <fullName evidence="2">GH16 domain-containing protein</fullName>
    </recommendedName>
</protein>
<gene>
    <name evidence="3" type="ORF">RN001_009199</name>
</gene>
<dbReference type="InterPro" id="IPR000757">
    <property type="entry name" value="Beta-glucanase-like"/>
</dbReference>
<feature type="domain" description="GH16" evidence="2">
    <location>
        <begin position="116"/>
        <end position="400"/>
    </location>
</feature>
<dbReference type="GO" id="GO:0004553">
    <property type="term" value="F:hydrolase activity, hydrolyzing O-glycosyl compounds"/>
    <property type="evidence" value="ECO:0007669"/>
    <property type="project" value="InterPro"/>
</dbReference>
<dbReference type="PROSITE" id="PS51762">
    <property type="entry name" value="GH16_2"/>
    <property type="match status" value="1"/>
</dbReference>
<keyword evidence="4" id="KW-1185">Reference proteome</keyword>
<evidence type="ECO:0000313" key="3">
    <source>
        <dbReference type="EMBL" id="KAK4876693.1"/>
    </source>
</evidence>
<evidence type="ECO:0000256" key="1">
    <source>
        <dbReference type="SAM" id="SignalP"/>
    </source>
</evidence>
<organism evidence="3 4">
    <name type="scientific">Aquatica leii</name>
    <dbReference type="NCBI Taxonomy" id="1421715"/>
    <lineage>
        <taxon>Eukaryota</taxon>
        <taxon>Metazoa</taxon>
        <taxon>Ecdysozoa</taxon>
        <taxon>Arthropoda</taxon>
        <taxon>Hexapoda</taxon>
        <taxon>Insecta</taxon>
        <taxon>Pterygota</taxon>
        <taxon>Neoptera</taxon>
        <taxon>Endopterygota</taxon>
        <taxon>Coleoptera</taxon>
        <taxon>Polyphaga</taxon>
        <taxon>Elateriformia</taxon>
        <taxon>Elateroidea</taxon>
        <taxon>Lampyridae</taxon>
        <taxon>Luciolinae</taxon>
        <taxon>Aquatica</taxon>
    </lineage>
</organism>
<evidence type="ECO:0000259" key="2">
    <source>
        <dbReference type="PROSITE" id="PS51762"/>
    </source>
</evidence>
<dbReference type="InterPro" id="IPR013320">
    <property type="entry name" value="ConA-like_dom_sf"/>
</dbReference>
<name>A0AAN7QFY7_9COLE</name>
<evidence type="ECO:0000313" key="4">
    <source>
        <dbReference type="Proteomes" id="UP001353858"/>
    </source>
</evidence>
<dbReference type="SUPFAM" id="SSF49899">
    <property type="entry name" value="Concanavalin A-like lectins/glucanases"/>
    <property type="match status" value="1"/>
</dbReference>
<proteinExistence type="predicted"/>